<dbReference type="RefSeq" id="WP_048182737.1">
    <property type="nucleotide sequence ID" value="NZ_CP009508.1"/>
</dbReference>
<dbReference type="STRING" id="1434118.MSSAC_2232"/>
<name>A0A0E3PQH6_9EURY</name>
<dbReference type="NCBIfam" id="TIGR01894">
    <property type="entry name" value="cas_TM1795_cmr1"/>
    <property type="match status" value="1"/>
</dbReference>
<dbReference type="AlphaFoldDB" id="A0A0E3PQH6"/>
<dbReference type="InterPro" id="IPR005537">
    <property type="entry name" value="RAMP_III_fam"/>
</dbReference>
<keyword evidence="1" id="KW-0051">Antiviral defense</keyword>
<dbReference type="GO" id="GO:0051607">
    <property type="term" value="P:defense response to virus"/>
    <property type="evidence" value="ECO:0007669"/>
    <property type="project" value="UniProtKB-KW"/>
</dbReference>
<evidence type="ECO:0000313" key="4">
    <source>
        <dbReference type="Proteomes" id="UP000033123"/>
    </source>
</evidence>
<organism evidence="3 4">
    <name type="scientific">Methanosarcina siciliae C2J</name>
    <dbReference type="NCBI Taxonomy" id="1434118"/>
    <lineage>
        <taxon>Archaea</taxon>
        <taxon>Methanobacteriati</taxon>
        <taxon>Methanobacteriota</taxon>
        <taxon>Stenosarchaea group</taxon>
        <taxon>Methanomicrobia</taxon>
        <taxon>Methanosarcinales</taxon>
        <taxon>Methanosarcinaceae</taxon>
        <taxon>Methanosarcina</taxon>
    </lineage>
</organism>
<evidence type="ECO:0000313" key="3">
    <source>
        <dbReference type="EMBL" id="AKB36822.1"/>
    </source>
</evidence>
<dbReference type="Pfam" id="PF03787">
    <property type="entry name" value="RAMPs"/>
    <property type="match status" value="1"/>
</dbReference>
<feature type="domain" description="CRISPR type III-associated protein" evidence="2">
    <location>
        <begin position="10"/>
        <end position="149"/>
    </location>
</feature>
<proteinExistence type="predicted"/>
<reference evidence="3 4" key="1">
    <citation type="submission" date="2014-07" db="EMBL/GenBank/DDBJ databases">
        <title>Methanogenic archaea and the global carbon cycle.</title>
        <authorList>
            <person name="Henriksen J.R."/>
            <person name="Luke J."/>
            <person name="Reinhart S."/>
            <person name="Benedict M.N."/>
            <person name="Youngblut N.D."/>
            <person name="Metcalf M.E."/>
            <person name="Whitaker R.J."/>
            <person name="Metcalf W.W."/>
        </authorList>
    </citation>
    <scope>NUCLEOTIDE SEQUENCE [LARGE SCALE GENOMIC DNA]</scope>
    <source>
        <strain evidence="3 4">C2J</strain>
    </source>
</reference>
<dbReference type="InterPro" id="IPR007522">
    <property type="entry name" value="CRISPR-assoc_prot_TM1795"/>
</dbReference>
<accession>A0A0E3PQH6</accession>
<gene>
    <name evidence="3" type="ORF">MSSAC_2232</name>
</gene>
<dbReference type="HOGENOM" id="CLU_828643_0_0_2"/>
<dbReference type="Proteomes" id="UP000033123">
    <property type="component" value="Chromosome"/>
</dbReference>
<evidence type="ECO:0000256" key="1">
    <source>
        <dbReference type="ARBA" id="ARBA00023118"/>
    </source>
</evidence>
<dbReference type="PATRIC" id="fig|1434118.4.peg.2861"/>
<dbReference type="GeneID" id="24871850"/>
<sequence>MTVDVVTYQFQALTDIWTGSVQLIEKNGEPKEKIVQDHLIQTSLLGSIRWWFEIVVRGLGGNACDPSKSKCEDTKHCIACELFGCTGWARKFRFQVLDNNEDISGLQIKRNIKFRLQFTPLRPIRDEEWALLDLTLRIISEYGALGGKTVFKPSDENGRKNKLHHHDFGITKLLSVEPQIKNLKKDILENYVLDDRWCDVKEDGFEWASFNNFWAVNGKYLSRQGMNKSTFNNVVGRKEPKNQSKFIQNSADRFDKWLSGGQQESKKVFSFKNPPRTFGFVKQNNVKQFDEMRRRLGSAWPYMSKAEFMIGSEILNKLLAKEGDL</sequence>
<dbReference type="KEGG" id="msj:MSSAC_2232"/>
<evidence type="ECO:0000259" key="2">
    <source>
        <dbReference type="Pfam" id="PF03787"/>
    </source>
</evidence>
<dbReference type="EMBL" id="CP009508">
    <property type="protein sequence ID" value="AKB36822.1"/>
    <property type="molecule type" value="Genomic_DNA"/>
</dbReference>
<protein>
    <submittedName>
        <fullName evidence="3">CRISPR-associated RAMP Cmr1</fullName>
    </submittedName>
</protein>